<dbReference type="CDD" id="cd10845">
    <property type="entry name" value="DSRM_RNAse_III_family"/>
    <property type="match status" value="1"/>
</dbReference>
<feature type="active site" evidence="9">
    <location>
        <position position="52"/>
    </location>
</feature>
<dbReference type="GO" id="GO:0019843">
    <property type="term" value="F:rRNA binding"/>
    <property type="evidence" value="ECO:0007669"/>
    <property type="project" value="UniProtKB-KW"/>
</dbReference>
<evidence type="ECO:0000259" key="11">
    <source>
        <dbReference type="PROSITE" id="PS50142"/>
    </source>
</evidence>
<dbReference type="SMART" id="SM00358">
    <property type="entry name" value="DSRM"/>
    <property type="match status" value="1"/>
</dbReference>
<keyword evidence="8 9" id="KW-0694">RNA-binding</keyword>
<dbReference type="InterPro" id="IPR036389">
    <property type="entry name" value="RNase_III_sf"/>
</dbReference>
<feature type="binding site" evidence="9">
    <location>
        <position position="120"/>
    </location>
    <ligand>
        <name>Mg(2+)</name>
        <dbReference type="ChEBI" id="CHEBI:18420"/>
    </ligand>
</feature>
<dbReference type="SUPFAM" id="SSF69065">
    <property type="entry name" value="RNase III domain-like"/>
    <property type="match status" value="1"/>
</dbReference>
<evidence type="ECO:0000256" key="9">
    <source>
        <dbReference type="HAMAP-Rule" id="MF_00104"/>
    </source>
</evidence>
<keyword evidence="9" id="KW-0819">tRNA processing</keyword>
<feature type="domain" description="DRBM" evidence="10">
    <location>
        <begin position="161"/>
        <end position="230"/>
    </location>
</feature>
<feature type="binding site" evidence="9">
    <location>
        <position position="123"/>
    </location>
    <ligand>
        <name>Mg(2+)</name>
        <dbReference type="ChEBI" id="CHEBI:18420"/>
    </ligand>
</feature>
<dbReference type="GO" id="GO:0046872">
    <property type="term" value="F:metal ion binding"/>
    <property type="evidence" value="ECO:0007669"/>
    <property type="project" value="UniProtKB-KW"/>
</dbReference>
<keyword evidence="9" id="KW-0479">Metal-binding</keyword>
<dbReference type="InterPro" id="IPR011907">
    <property type="entry name" value="RNase_III"/>
</dbReference>
<dbReference type="GO" id="GO:0006364">
    <property type="term" value="P:rRNA processing"/>
    <property type="evidence" value="ECO:0007669"/>
    <property type="project" value="UniProtKB-UniRule"/>
</dbReference>
<comment type="subunit">
    <text evidence="9">Homodimer.</text>
</comment>
<evidence type="ECO:0000256" key="8">
    <source>
        <dbReference type="ARBA" id="ARBA00022884"/>
    </source>
</evidence>
<comment type="catalytic activity">
    <reaction evidence="1 9">
        <text>Endonucleolytic cleavage to 5'-phosphomonoester.</text>
        <dbReference type="EC" id="3.1.26.3"/>
    </reaction>
</comment>
<comment type="caution">
    <text evidence="12">The sequence shown here is derived from an EMBL/GenBank/DDBJ whole genome shotgun (WGS) entry which is preliminary data.</text>
</comment>
<dbReference type="EC" id="3.1.26.3" evidence="9"/>
<dbReference type="SMART" id="SM00535">
    <property type="entry name" value="RIBOc"/>
    <property type="match status" value="1"/>
</dbReference>
<keyword evidence="9" id="KW-0963">Cytoplasm</keyword>
<keyword evidence="3 9" id="KW-0698">rRNA processing</keyword>
<dbReference type="InterPro" id="IPR014720">
    <property type="entry name" value="dsRBD_dom"/>
</dbReference>
<keyword evidence="4 9" id="KW-0507">mRNA processing</keyword>
<keyword evidence="9" id="KW-0699">rRNA-binding</keyword>
<dbReference type="Gene3D" id="1.10.1520.10">
    <property type="entry name" value="Ribonuclease III domain"/>
    <property type="match status" value="1"/>
</dbReference>
<name>A0A1F5EFG8_9BACT</name>
<dbReference type="Proteomes" id="UP000178583">
    <property type="component" value="Unassembled WGS sequence"/>
</dbReference>
<comment type="function">
    <text evidence="9">Digests double-stranded RNA. Involved in the processing of primary rRNA transcript to yield the immediate precursors to the large and small rRNAs (23S and 16S). Processes some mRNAs, and tRNAs when they are encoded in the rRNA operon. Processes pre-crRNA and tracrRNA of type II CRISPR loci if present in the organism.</text>
</comment>
<sequence>MISEDYKKFESSLGVEFNDKSLLQIVFTHRSYLNEHRGSKLTHNERLEFLGDAVLELCTTEYLYKKLARPEGEMTNLRSAMVKGESLSEEAKRLGMNDLIKTSRGESKNTGKARDLILANAFEALIGAIYIDKGYKEVYKFIEINIVYKLDDIVKEGLWYDPKSRFQEMAQESIGITPSYDTLSDTGPDHNKIFEMGAYIERDLVGKGSGQSKQKAQSEAAKDALSRWEEILKKYS</sequence>
<evidence type="ECO:0000256" key="5">
    <source>
        <dbReference type="ARBA" id="ARBA00022722"/>
    </source>
</evidence>
<dbReference type="SUPFAM" id="SSF54768">
    <property type="entry name" value="dsRNA-binding domain-like"/>
    <property type="match status" value="1"/>
</dbReference>
<evidence type="ECO:0000256" key="4">
    <source>
        <dbReference type="ARBA" id="ARBA00022664"/>
    </source>
</evidence>
<dbReference type="GO" id="GO:0010468">
    <property type="term" value="P:regulation of gene expression"/>
    <property type="evidence" value="ECO:0007669"/>
    <property type="project" value="TreeGrafter"/>
</dbReference>
<feature type="binding site" evidence="9">
    <location>
        <position position="48"/>
    </location>
    <ligand>
        <name>Mg(2+)</name>
        <dbReference type="ChEBI" id="CHEBI:18420"/>
    </ligand>
</feature>
<proteinExistence type="inferred from homology"/>
<keyword evidence="7 9" id="KW-0378">Hydrolase</keyword>
<dbReference type="GO" id="GO:0003725">
    <property type="term" value="F:double-stranded RNA binding"/>
    <property type="evidence" value="ECO:0007669"/>
    <property type="project" value="TreeGrafter"/>
</dbReference>
<gene>
    <name evidence="9" type="primary">rnc</name>
    <name evidence="12" type="ORF">A2215_04115</name>
</gene>
<dbReference type="EMBL" id="MEZY01000002">
    <property type="protein sequence ID" value="OGD65954.1"/>
    <property type="molecule type" value="Genomic_DNA"/>
</dbReference>
<evidence type="ECO:0000259" key="10">
    <source>
        <dbReference type="PROSITE" id="PS50137"/>
    </source>
</evidence>
<dbReference type="PROSITE" id="PS00517">
    <property type="entry name" value="RNASE_3_1"/>
    <property type="match status" value="1"/>
</dbReference>
<dbReference type="NCBIfam" id="TIGR02191">
    <property type="entry name" value="RNaseIII"/>
    <property type="match status" value="1"/>
</dbReference>
<keyword evidence="5 9" id="KW-0540">Nuclease</keyword>
<feature type="active site" evidence="9">
    <location>
        <position position="123"/>
    </location>
</feature>
<dbReference type="CDD" id="cd00593">
    <property type="entry name" value="RIBOc"/>
    <property type="match status" value="1"/>
</dbReference>
<dbReference type="HAMAP" id="MF_00104">
    <property type="entry name" value="RNase_III"/>
    <property type="match status" value="1"/>
</dbReference>
<feature type="domain" description="RNase III" evidence="11">
    <location>
        <begin position="6"/>
        <end position="134"/>
    </location>
</feature>
<keyword evidence="9" id="KW-0460">Magnesium</keyword>
<evidence type="ECO:0000256" key="7">
    <source>
        <dbReference type="ARBA" id="ARBA00022801"/>
    </source>
</evidence>
<evidence type="ECO:0000256" key="6">
    <source>
        <dbReference type="ARBA" id="ARBA00022759"/>
    </source>
</evidence>
<keyword evidence="6 9" id="KW-0255">Endonuclease</keyword>
<dbReference type="GO" id="GO:0006397">
    <property type="term" value="P:mRNA processing"/>
    <property type="evidence" value="ECO:0007669"/>
    <property type="project" value="UniProtKB-UniRule"/>
</dbReference>
<dbReference type="PANTHER" id="PTHR11207:SF0">
    <property type="entry name" value="RIBONUCLEASE 3"/>
    <property type="match status" value="1"/>
</dbReference>
<protein>
    <recommendedName>
        <fullName evidence="9">Ribonuclease 3</fullName>
        <ecNumber evidence="9">3.1.26.3</ecNumber>
    </recommendedName>
    <alternativeName>
        <fullName evidence="9">Ribonuclease III</fullName>
        <shortName evidence="9">RNase III</shortName>
    </alternativeName>
</protein>
<dbReference type="PROSITE" id="PS50142">
    <property type="entry name" value="RNASE_3_2"/>
    <property type="match status" value="1"/>
</dbReference>
<reference evidence="12 13" key="1">
    <citation type="journal article" date="2016" name="Nat. Commun.">
        <title>Thousands of microbial genomes shed light on interconnected biogeochemical processes in an aquifer system.</title>
        <authorList>
            <person name="Anantharaman K."/>
            <person name="Brown C.T."/>
            <person name="Hug L.A."/>
            <person name="Sharon I."/>
            <person name="Castelle C.J."/>
            <person name="Probst A.J."/>
            <person name="Thomas B.C."/>
            <person name="Singh A."/>
            <person name="Wilkins M.J."/>
            <person name="Karaoz U."/>
            <person name="Brodie E.L."/>
            <person name="Williams K.H."/>
            <person name="Hubbard S.S."/>
            <person name="Banfield J.F."/>
        </authorList>
    </citation>
    <scope>NUCLEOTIDE SEQUENCE [LARGE SCALE GENOMIC DNA]</scope>
</reference>
<evidence type="ECO:0000313" key="13">
    <source>
        <dbReference type="Proteomes" id="UP000178583"/>
    </source>
</evidence>
<accession>A0A1F5EFG8</accession>
<organism evidence="12 13">
    <name type="scientific">Candidatus Berkelbacteria bacterium RIFOXYA2_FULL_43_10</name>
    <dbReference type="NCBI Taxonomy" id="1797472"/>
    <lineage>
        <taxon>Bacteria</taxon>
        <taxon>Candidatus Berkelbacteria</taxon>
    </lineage>
</organism>
<dbReference type="STRING" id="1797472.A2215_04115"/>
<dbReference type="GO" id="GO:0005737">
    <property type="term" value="C:cytoplasm"/>
    <property type="evidence" value="ECO:0007669"/>
    <property type="project" value="UniProtKB-SubCell"/>
</dbReference>
<dbReference type="Pfam" id="PF00035">
    <property type="entry name" value="dsrm"/>
    <property type="match status" value="1"/>
</dbReference>
<evidence type="ECO:0000256" key="3">
    <source>
        <dbReference type="ARBA" id="ARBA00022552"/>
    </source>
</evidence>
<dbReference type="GO" id="GO:0008033">
    <property type="term" value="P:tRNA processing"/>
    <property type="evidence" value="ECO:0007669"/>
    <property type="project" value="UniProtKB-KW"/>
</dbReference>
<dbReference type="PANTHER" id="PTHR11207">
    <property type="entry name" value="RIBONUCLEASE III"/>
    <property type="match status" value="1"/>
</dbReference>
<dbReference type="InterPro" id="IPR000999">
    <property type="entry name" value="RNase_III_dom"/>
</dbReference>
<dbReference type="GO" id="GO:0004525">
    <property type="term" value="F:ribonuclease III activity"/>
    <property type="evidence" value="ECO:0007669"/>
    <property type="project" value="UniProtKB-UniRule"/>
</dbReference>
<evidence type="ECO:0000313" key="12">
    <source>
        <dbReference type="EMBL" id="OGD65954.1"/>
    </source>
</evidence>
<dbReference type="Gene3D" id="3.30.160.20">
    <property type="match status" value="1"/>
</dbReference>
<dbReference type="AlphaFoldDB" id="A0A1F5EFG8"/>
<dbReference type="PROSITE" id="PS50137">
    <property type="entry name" value="DS_RBD"/>
    <property type="match status" value="1"/>
</dbReference>
<comment type="cofactor">
    <cofactor evidence="9">
        <name>Mg(2+)</name>
        <dbReference type="ChEBI" id="CHEBI:18420"/>
    </cofactor>
</comment>
<dbReference type="FunFam" id="1.10.1520.10:FF:000001">
    <property type="entry name" value="Ribonuclease 3"/>
    <property type="match status" value="1"/>
</dbReference>
<evidence type="ECO:0000256" key="1">
    <source>
        <dbReference type="ARBA" id="ARBA00000109"/>
    </source>
</evidence>
<evidence type="ECO:0000256" key="2">
    <source>
        <dbReference type="ARBA" id="ARBA00010183"/>
    </source>
</evidence>
<comment type="similarity">
    <text evidence="2">Belongs to the ribonuclease III family.</text>
</comment>
<comment type="subcellular location">
    <subcellularLocation>
        <location evidence="9">Cytoplasm</location>
    </subcellularLocation>
</comment>
<dbReference type="Pfam" id="PF14622">
    <property type="entry name" value="Ribonucleas_3_3"/>
    <property type="match status" value="1"/>
</dbReference>